<organism evidence="2 3">
    <name type="scientific">Streptomyces coryli</name>
    <dbReference type="NCBI Taxonomy" id="1128680"/>
    <lineage>
        <taxon>Bacteria</taxon>
        <taxon>Bacillati</taxon>
        <taxon>Actinomycetota</taxon>
        <taxon>Actinomycetes</taxon>
        <taxon>Kitasatosporales</taxon>
        <taxon>Streptomycetaceae</taxon>
        <taxon>Streptomyces</taxon>
    </lineage>
</organism>
<evidence type="ECO:0000313" key="2">
    <source>
        <dbReference type="EMBL" id="NGN64550.1"/>
    </source>
</evidence>
<dbReference type="EMBL" id="JAAKZV010000037">
    <property type="protein sequence ID" value="NGN64550.1"/>
    <property type="molecule type" value="Genomic_DNA"/>
</dbReference>
<dbReference type="RefSeq" id="WP_165236086.1">
    <property type="nucleotide sequence ID" value="NZ_JAAKZV010000037.1"/>
</dbReference>
<feature type="compositionally biased region" description="Basic and acidic residues" evidence="1">
    <location>
        <begin position="41"/>
        <end position="64"/>
    </location>
</feature>
<proteinExistence type="predicted"/>
<evidence type="ECO:0000256" key="1">
    <source>
        <dbReference type="SAM" id="MobiDB-lite"/>
    </source>
</evidence>
<keyword evidence="3" id="KW-1185">Reference proteome</keyword>
<feature type="region of interest" description="Disordered" evidence="1">
    <location>
        <begin position="33"/>
        <end position="64"/>
    </location>
</feature>
<name>A0A6G4TYE9_9ACTN</name>
<comment type="caution">
    <text evidence="2">The sequence shown here is derived from an EMBL/GenBank/DDBJ whole genome shotgun (WGS) entry which is preliminary data.</text>
</comment>
<evidence type="ECO:0000313" key="3">
    <source>
        <dbReference type="Proteomes" id="UP000481583"/>
    </source>
</evidence>
<reference evidence="2 3" key="1">
    <citation type="submission" date="2020-02" db="EMBL/GenBank/DDBJ databases">
        <title>Whole-genome analyses of novel actinobacteria.</title>
        <authorList>
            <person name="Sahin N."/>
        </authorList>
    </citation>
    <scope>NUCLEOTIDE SEQUENCE [LARGE SCALE GENOMIC DNA]</scope>
    <source>
        <strain evidence="2 3">A7024</strain>
    </source>
</reference>
<sequence>MAEDMEHAIRHRLCEEIDRAIARLQPTADPVLKQQLTGMRRARDIVRPRERDDPPDRRPVPDEWSCRCPQCTWG</sequence>
<dbReference type="AlphaFoldDB" id="A0A6G4TYE9"/>
<dbReference type="Proteomes" id="UP000481583">
    <property type="component" value="Unassembled WGS sequence"/>
</dbReference>
<accession>A0A6G4TYE9</accession>
<gene>
    <name evidence="2" type="ORF">G5C51_11630</name>
</gene>
<protein>
    <submittedName>
        <fullName evidence="2">Uncharacterized protein</fullName>
    </submittedName>
</protein>